<proteinExistence type="predicted"/>
<protein>
    <submittedName>
        <fullName evidence="2">Uncharacterized protein</fullName>
    </submittedName>
</protein>
<accession>G4ZPI3</accession>
<organism evidence="2 3">
    <name type="scientific">Phytophthora sojae (strain P6497)</name>
    <name type="common">Soybean stem and root rot agent</name>
    <name type="synonym">Phytophthora megasperma f. sp. glycines</name>
    <dbReference type="NCBI Taxonomy" id="1094619"/>
    <lineage>
        <taxon>Eukaryota</taxon>
        <taxon>Sar</taxon>
        <taxon>Stramenopiles</taxon>
        <taxon>Oomycota</taxon>
        <taxon>Peronosporomycetes</taxon>
        <taxon>Peronosporales</taxon>
        <taxon>Peronosporaceae</taxon>
        <taxon>Phytophthora</taxon>
    </lineage>
</organism>
<dbReference type="RefSeq" id="XP_009529556.1">
    <property type="nucleotide sequence ID" value="XM_009531261.1"/>
</dbReference>
<keyword evidence="3" id="KW-1185">Reference proteome</keyword>
<dbReference type="Proteomes" id="UP000002640">
    <property type="component" value="Unassembled WGS sequence"/>
</dbReference>
<evidence type="ECO:0000313" key="3">
    <source>
        <dbReference type="Proteomes" id="UP000002640"/>
    </source>
</evidence>
<dbReference type="KEGG" id="psoj:PHYSODRAFT_334012"/>
<evidence type="ECO:0000313" key="2">
    <source>
        <dbReference type="EMBL" id="EGZ15807.1"/>
    </source>
</evidence>
<sequence length="474" mass="53522">MSPRDVDAVDSDGFVMVNPTQPTAARHENGFANDDDFVMVEYPSDDPTHDSDSTVTLSLSEAAAREQTEIEAGAYKVPFGSPPYALVLSRVQCTFLGHAVNSPPATANPRRPHVSRSGLDAARRQRPQSGRSVYDPITNLRMRLPKPQPELDPRRTATNSMLRLASSKALHTLPLSLKRMQRVMHLFLPPQGPLLECRPGQQPDAGRLLPTWTVTNLREIVAMANAAIAYINWKEARTTKKEGMPDEKGLYLFELDLPARMVLEKLMVPHPELYKSWGRACKFGIAKRSIRVRSNTPLSKKDVGRVMRRDLIFMEAIAGPFTDLELTAMESRNVFHADNFDVIRDAFDKVFNEARAHEYTRVYEECVAERDLARDRREQACLAQLSDEEQSHARRTAEAAQALHIEQAASSVENLRRDVDELRRDLAATTPTTAEIQASITTLGEGIHEDMRRLTASLMARFRRHQREERVMYV</sequence>
<feature type="region of interest" description="Disordered" evidence="1">
    <location>
        <begin position="102"/>
        <end position="133"/>
    </location>
</feature>
<dbReference type="InParanoid" id="G4ZPI3"/>
<gene>
    <name evidence="2" type="ORF">PHYSODRAFT_334012</name>
</gene>
<dbReference type="AlphaFoldDB" id="G4ZPI3"/>
<reference evidence="2 3" key="1">
    <citation type="journal article" date="2006" name="Science">
        <title>Phytophthora genome sequences uncover evolutionary origins and mechanisms of pathogenesis.</title>
        <authorList>
            <person name="Tyler B.M."/>
            <person name="Tripathy S."/>
            <person name="Zhang X."/>
            <person name="Dehal P."/>
            <person name="Jiang R.H."/>
            <person name="Aerts A."/>
            <person name="Arredondo F.D."/>
            <person name="Baxter L."/>
            <person name="Bensasson D."/>
            <person name="Beynon J.L."/>
            <person name="Chapman J."/>
            <person name="Damasceno C.M."/>
            <person name="Dorrance A.E."/>
            <person name="Dou D."/>
            <person name="Dickerman A.W."/>
            <person name="Dubchak I.L."/>
            <person name="Garbelotto M."/>
            <person name="Gijzen M."/>
            <person name="Gordon S.G."/>
            <person name="Govers F."/>
            <person name="Grunwald N.J."/>
            <person name="Huang W."/>
            <person name="Ivors K.L."/>
            <person name="Jones R.W."/>
            <person name="Kamoun S."/>
            <person name="Krampis K."/>
            <person name="Lamour K.H."/>
            <person name="Lee M.K."/>
            <person name="McDonald W.H."/>
            <person name="Medina M."/>
            <person name="Meijer H.J."/>
            <person name="Nordberg E.K."/>
            <person name="Maclean D.J."/>
            <person name="Ospina-Giraldo M.D."/>
            <person name="Morris P.F."/>
            <person name="Phuntumart V."/>
            <person name="Putnam N.H."/>
            <person name="Rash S."/>
            <person name="Rose J.K."/>
            <person name="Sakihama Y."/>
            <person name="Salamov A.A."/>
            <person name="Savidor A."/>
            <person name="Scheuring C.F."/>
            <person name="Smith B.M."/>
            <person name="Sobral B.W."/>
            <person name="Terry A."/>
            <person name="Torto-Alalibo T.A."/>
            <person name="Win J."/>
            <person name="Xu Z."/>
            <person name="Zhang H."/>
            <person name="Grigoriev I.V."/>
            <person name="Rokhsar D.S."/>
            <person name="Boore J.L."/>
        </authorList>
    </citation>
    <scope>NUCLEOTIDE SEQUENCE [LARGE SCALE GENOMIC DNA]</scope>
    <source>
        <strain evidence="2 3">P6497</strain>
    </source>
</reference>
<dbReference type="EMBL" id="JH159155">
    <property type="protein sequence ID" value="EGZ15807.1"/>
    <property type="molecule type" value="Genomic_DNA"/>
</dbReference>
<evidence type="ECO:0000256" key="1">
    <source>
        <dbReference type="SAM" id="MobiDB-lite"/>
    </source>
</evidence>
<name>G4ZPI3_PHYSP</name>
<dbReference type="SMR" id="G4ZPI3"/>
<dbReference type="GeneID" id="20646740"/>
<feature type="region of interest" description="Disordered" evidence="1">
    <location>
        <begin position="1"/>
        <end position="29"/>
    </location>
</feature>